<organism evidence="1 2">
    <name type="scientific">Chitinophaga rupis</name>
    <dbReference type="NCBI Taxonomy" id="573321"/>
    <lineage>
        <taxon>Bacteria</taxon>
        <taxon>Pseudomonadati</taxon>
        <taxon>Bacteroidota</taxon>
        <taxon>Chitinophagia</taxon>
        <taxon>Chitinophagales</taxon>
        <taxon>Chitinophagaceae</taxon>
        <taxon>Chitinophaga</taxon>
    </lineage>
</organism>
<gene>
    <name evidence="1" type="ORF">SAMN04488505_102776</name>
</gene>
<dbReference type="RefSeq" id="WP_089910645.1">
    <property type="nucleotide sequence ID" value="NZ_FOBB01000002.1"/>
</dbReference>
<reference evidence="1 2" key="1">
    <citation type="submission" date="2016-10" db="EMBL/GenBank/DDBJ databases">
        <authorList>
            <person name="de Groot N.N."/>
        </authorList>
    </citation>
    <scope>NUCLEOTIDE SEQUENCE [LARGE SCALE GENOMIC DNA]</scope>
    <source>
        <strain evidence="1 2">DSM 21039</strain>
    </source>
</reference>
<evidence type="ECO:0000313" key="2">
    <source>
        <dbReference type="Proteomes" id="UP000198984"/>
    </source>
</evidence>
<protein>
    <submittedName>
        <fullName evidence="1">Uncharacterized protein</fullName>
    </submittedName>
</protein>
<proteinExistence type="predicted"/>
<name>A0A1H7RZB9_9BACT</name>
<evidence type="ECO:0000313" key="1">
    <source>
        <dbReference type="EMBL" id="SEL65630.1"/>
    </source>
</evidence>
<keyword evidence="2" id="KW-1185">Reference proteome</keyword>
<dbReference type="EMBL" id="FOBB01000002">
    <property type="protein sequence ID" value="SEL65630.1"/>
    <property type="molecule type" value="Genomic_DNA"/>
</dbReference>
<accession>A0A1H7RZB9</accession>
<sequence length="65" mass="7045">MQQINTLCWQLSLALGITAHNISVAFTLKEASYTTLGILDMSGKLVAPQLSGRLQPGQYNKTDHG</sequence>
<dbReference type="Proteomes" id="UP000198984">
    <property type="component" value="Unassembled WGS sequence"/>
</dbReference>
<dbReference type="AlphaFoldDB" id="A0A1H7RZB9"/>